<accession>A0A6N2KE83</accession>
<evidence type="ECO:0000313" key="2">
    <source>
        <dbReference type="EMBL" id="VFU26474.1"/>
    </source>
</evidence>
<sequence length="108" mass="11502">MTVGGRSNLKLGSLDDSIDSGWGTGSANRCPSLCSTKVFFIFDLGGLVDSEMESLCFPKDCVFEASRNLKSFAGAVDETQPRPPSAQALAASLGQKDFIPPRNLKLTD</sequence>
<gene>
    <name evidence="2" type="ORF">SVIM_LOCUS70609</name>
</gene>
<dbReference type="EMBL" id="CAADRP010000313">
    <property type="protein sequence ID" value="VFU26474.1"/>
    <property type="molecule type" value="Genomic_DNA"/>
</dbReference>
<evidence type="ECO:0000256" key="1">
    <source>
        <dbReference type="SAM" id="MobiDB-lite"/>
    </source>
</evidence>
<organism evidence="2">
    <name type="scientific">Salix viminalis</name>
    <name type="common">Common osier</name>
    <name type="synonym">Basket willow</name>
    <dbReference type="NCBI Taxonomy" id="40686"/>
    <lineage>
        <taxon>Eukaryota</taxon>
        <taxon>Viridiplantae</taxon>
        <taxon>Streptophyta</taxon>
        <taxon>Embryophyta</taxon>
        <taxon>Tracheophyta</taxon>
        <taxon>Spermatophyta</taxon>
        <taxon>Magnoliopsida</taxon>
        <taxon>eudicotyledons</taxon>
        <taxon>Gunneridae</taxon>
        <taxon>Pentapetalae</taxon>
        <taxon>rosids</taxon>
        <taxon>fabids</taxon>
        <taxon>Malpighiales</taxon>
        <taxon>Salicaceae</taxon>
        <taxon>Saliceae</taxon>
        <taxon>Salix</taxon>
    </lineage>
</organism>
<protein>
    <submittedName>
        <fullName evidence="2">Uncharacterized protein</fullName>
    </submittedName>
</protein>
<proteinExistence type="predicted"/>
<dbReference type="AlphaFoldDB" id="A0A6N2KE83"/>
<name>A0A6N2KE83_SALVM</name>
<reference evidence="2" key="1">
    <citation type="submission" date="2019-03" db="EMBL/GenBank/DDBJ databases">
        <authorList>
            <person name="Mank J."/>
            <person name="Almeida P."/>
        </authorList>
    </citation>
    <scope>NUCLEOTIDE SEQUENCE</scope>
    <source>
        <strain evidence="2">78183</strain>
    </source>
</reference>
<feature type="region of interest" description="Disordered" evidence="1">
    <location>
        <begin position="1"/>
        <end position="20"/>
    </location>
</feature>